<evidence type="ECO:0000313" key="2">
    <source>
        <dbReference type="EMBL" id="SNB52593.1"/>
    </source>
</evidence>
<organism evidence="2 3">
    <name type="scientific">Rhodoblastus acidophilus</name>
    <name type="common">Rhodopseudomonas acidophila</name>
    <dbReference type="NCBI Taxonomy" id="1074"/>
    <lineage>
        <taxon>Bacteria</taxon>
        <taxon>Pseudomonadati</taxon>
        <taxon>Pseudomonadota</taxon>
        <taxon>Alphaproteobacteria</taxon>
        <taxon>Hyphomicrobiales</taxon>
        <taxon>Rhodoblastaceae</taxon>
        <taxon>Rhodoblastus</taxon>
    </lineage>
</organism>
<gene>
    <name evidence="2" type="ORF">SAMN06265338_101288</name>
</gene>
<evidence type="ECO:0000313" key="3">
    <source>
        <dbReference type="Proteomes" id="UP000198418"/>
    </source>
</evidence>
<reference evidence="3" key="1">
    <citation type="submission" date="2017-06" db="EMBL/GenBank/DDBJ databases">
        <authorList>
            <person name="Varghese N."/>
            <person name="Submissions S."/>
        </authorList>
    </citation>
    <scope>NUCLEOTIDE SEQUENCE [LARGE SCALE GENOMIC DNA]</scope>
    <source>
        <strain evidence="3">DSM 137</strain>
    </source>
</reference>
<protein>
    <submittedName>
        <fullName evidence="2">Uncharacterized protein</fullName>
    </submittedName>
</protein>
<keyword evidence="3" id="KW-1185">Reference proteome</keyword>
<dbReference type="AlphaFoldDB" id="A0A212PZX7"/>
<accession>A0A212PZX7</accession>
<feature type="region of interest" description="Disordered" evidence="1">
    <location>
        <begin position="68"/>
        <end position="105"/>
    </location>
</feature>
<feature type="compositionally biased region" description="Basic and acidic residues" evidence="1">
    <location>
        <begin position="94"/>
        <end position="105"/>
    </location>
</feature>
<sequence>MLPVLTFVAGVAAGALGVRMLKKSKTPAKLTALAHKARSGFDKAGEELRDVTVSGLSAVEKSSANLRAKLAGQTETSVDQTDAAPANDEPDADPAAHESAKHEEA</sequence>
<proteinExistence type="predicted"/>
<dbReference type="OrthoDB" id="8141535at2"/>
<dbReference type="Proteomes" id="UP000198418">
    <property type="component" value="Unassembled WGS sequence"/>
</dbReference>
<name>A0A212PZX7_RHOAC</name>
<dbReference type="EMBL" id="FYDG01000001">
    <property type="protein sequence ID" value="SNB52593.1"/>
    <property type="molecule type" value="Genomic_DNA"/>
</dbReference>
<evidence type="ECO:0000256" key="1">
    <source>
        <dbReference type="SAM" id="MobiDB-lite"/>
    </source>
</evidence>
<dbReference type="RefSeq" id="WP_088518779.1">
    <property type="nucleotide sequence ID" value="NZ_FYDG01000001.1"/>
</dbReference>